<dbReference type="Gramene" id="Pp3c8_17860V3.1">
    <property type="protein sequence ID" value="PAC:32964198.CDS.1"/>
    <property type="gene ID" value="Pp3c8_17860"/>
</dbReference>
<dbReference type="EMBL" id="ABEU02000008">
    <property type="protein sequence ID" value="PNR49827.1"/>
    <property type="molecule type" value="Genomic_DNA"/>
</dbReference>
<evidence type="ECO:0000313" key="2">
    <source>
        <dbReference type="EMBL" id="PNR49827.1"/>
    </source>
</evidence>
<gene>
    <name evidence="2" type="ORF">PHYPA_011723</name>
</gene>
<reference evidence="3" key="3">
    <citation type="submission" date="2020-12" db="UniProtKB">
        <authorList>
            <consortium name="EnsemblPlants"/>
        </authorList>
    </citation>
    <scope>IDENTIFICATION</scope>
</reference>
<evidence type="ECO:0000313" key="4">
    <source>
        <dbReference type="Proteomes" id="UP000006727"/>
    </source>
</evidence>
<protein>
    <submittedName>
        <fullName evidence="2 3">Uncharacterized protein</fullName>
    </submittedName>
</protein>
<sequence length="64" mass="6937">MDDLARPDCMTTHPHITHPRPPPLSLPSALAAKPLQPCAVSSLRIARICAYIHAVISLCHMQAT</sequence>
<reference evidence="2 4" key="2">
    <citation type="journal article" date="2018" name="Plant J.">
        <title>The Physcomitrella patens chromosome-scale assembly reveals moss genome structure and evolution.</title>
        <authorList>
            <person name="Lang D."/>
            <person name="Ullrich K.K."/>
            <person name="Murat F."/>
            <person name="Fuchs J."/>
            <person name="Jenkins J."/>
            <person name="Haas F.B."/>
            <person name="Piednoel M."/>
            <person name="Gundlach H."/>
            <person name="Van Bel M."/>
            <person name="Meyberg R."/>
            <person name="Vives C."/>
            <person name="Morata J."/>
            <person name="Symeonidi A."/>
            <person name="Hiss M."/>
            <person name="Muchero W."/>
            <person name="Kamisugi Y."/>
            <person name="Saleh O."/>
            <person name="Blanc G."/>
            <person name="Decker E.L."/>
            <person name="van Gessel N."/>
            <person name="Grimwood J."/>
            <person name="Hayes R.D."/>
            <person name="Graham S.W."/>
            <person name="Gunter L.E."/>
            <person name="McDaniel S.F."/>
            <person name="Hoernstein S.N.W."/>
            <person name="Larsson A."/>
            <person name="Li F.W."/>
            <person name="Perroud P.F."/>
            <person name="Phillips J."/>
            <person name="Ranjan P."/>
            <person name="Rokshar D.S."/>
            <person name="Rothfels C.J."/>
            <person name="Schneider L."/>
            <person name="Shu S."/>
            <person name="Stevenson D.W."/>
            <person name="Thummler F."/>
            <person name="Tillich M."/>
            <person name="Villarreal Aguilar J.C."/>
            <person name="Widiez T."/>
            <person name="Wong G.K."/>
            <person name="Wymore A."/>
            <person name="Zhang Y."/>
            <person name="Zimmer A.D."/>
            <person name="Quatrano R.S."/>
            <person name="Mayer K.F.X."/>
            <person name="Goodstein D."/>
            <person name="Casacuberta J.M."/>
            <person name="Vandepoele K."/>
            <person name="Reski R."/>
            <person name="Cuming A.C."/>
            <person name="Tuskan G.A."/>
            <person name="Maumus F."/>
            <person name="Salse J."/>
            <person name="Schmutz J."/>
            <person name="Rensing S.A."/>
        </authorList>
    </citation>
    <scope>NUCLEOTIDE SEQUENCE [LARGE SCALE GENOMIC DNA]</scope>
    <source>
        <strain evidence="3 4">cv. Gransden 2004</strain>
    </source>
</reference>
<feature type="region of interest" description="Disordered" evidence="1">
    <location>
        <begin position="1"/>
        <end position="23"/>
    </location>
</feature>
<proteinExistence type="predicted"/>
<name>A0A2K1K7T0_PHYPA</name>
<organism evidence="2">
    <name type="scientific">Physcomitrium patens</name>
    <name type="common">Spreading-leaved earth moss</name>
    <name type="synonym">Physcomitrella patens</name>
    <dbReference type="NCBI Taxonomy" id="3218"/>
    <lineage>
        <taxon>Eukaryota</taxon>
        <taxon>Viridiplantae</taxon>
        <taxon>Streptophyta</taxon>
        <taxon>Embryophyta</taxon>
        <taxon>Bryophyta</taxon>
        <taxon>Bryophytina</taxon>
        <taxon>Bryopsida</taxon>
        <taxon>Funariidae</taxon>
        <taxon>Funariales</taxon>
        <taxon>Funariaceae</taxon>
        <taxon>Physcomitrium</taxon>
    </lineage>
</organism>
<dbReference type="InParanoid" id="A0A2K1K7T0"/>
<dbReference type="AlphaFoldDB" id="A0A2K1K7T0"/>
<keyword evidence="4" id="KW-1185">Reference proteome</keyword>
<dbReference type="Proteomes" id="UP000006727">
    <property type="component" value="Chromosome 8"/>
</dbReference>
<dbReference type="EnsemblPlants" id="Pp3c8_17860V3.1">
    <property type="protein sequence ID" value="PAC:32964198.CDS.1"/>
    <property type="gene ID" value="Pp3c8_17860"/>
</dbReference>
<evidence type="ECO:0000313" key="3">
    <source>
        <dbReference type="EnsemblPlants" id="PAC:32964198.CDS.1"/>
    </source>
</evidence>
<reference evidence="2 4" key="1">
    <citation type="journal article" date="2008" name="Science">
        <title>The Physcomitrella genome reveals evolutionary insights into the conquest of land by plants.</title>
        <authorList>
            <person name="Rensing S."/>
            <person name="Lang D."/>
            <person name="Zimmer A."/>
            <person name="Terry A."/>
            <person name="Salamov A."/>
            <person name="Shapiro H."/>
            <person name="Nishiyama T."/>
            <person name="Perroud P.-F."/>
            <person name="Lindquist E."/>
            <person name="Kamisugi Y."/>
            <person name="Tanahashi T."/>
            <person name="Sakakibara K."/>
            <person name="Fujita T."/>
            <person name="Oishi K."/>
            <person name="Shin-I T."/>
            <person name="Kuroki Y."/>
            <person name="Toyoda A."/>
            <person name="Suzuki Y."/>
            <person name="Hashimoto A."/>
            <person name="Yamaguchi K."/>
            <person name="Sugano A."/>
            <person name="Kohara Y."/>
            <person name="Fujiyama A."/>
            <person name="Anterola A."/>
            <person name="Aoki S."/>
            <person name="Ashton N."/>
            <person name="Barbazuk W.B."/>
            <person name="Barker E."/>
            <person name="Bennetzen J."/>
            <person name="Bezanilla M."/>
            <person name="Blankenship R."/>
            <person name="Cho S.H."/>
            <person name="Dutcher S."/>
            <person name="Estelle M."/>
            <person name="Fawcett J.A."/>
            <person name="Gundlach H."/>
            <person name="Hanada K."/>
            <person name="Heyl A."/>
            <person name="Hicks K.A."/>
            <person name="Hugh J."/>
            <person name="Lohr M."/>
            <person name="Mayer K."/>
            <person name="Melkozernov A."/>
            <person name="Murata T."/>
            <person name="Nelson D."/>
            <person name="Pils B."/>
            <person name="Prigge M."/>
            <person name="Reiss B."/>
            <person name="Renner T."/>
            <person name="Rombauts S."/>
            <person name="Rushton P."/>
            <person name="Sanderfoot A."/>
            <person name="Schween G."/>
            <person name="Shiu S.-H."/>
            <person name="Stueber K."/>
            <person name="Theodoulou F.L."/>
            <person name="Tu H."/>
            <person name="Van de Peer Y."/>
            <person name="Verrier P.J."/>
            <person name="Waters E."/>
            <person name="Wood A."/>
            <person name="Yang L."/>
            <person name="Cove D."/>
            <person name="Cuming A."/>
            <person name="Hasebe M."/>
            <person name="Lucas S."/>
            <person name="Mishler D.B."/>
            <person name="Reski R."/>
            <person name="Grigoriev I."/>
            <person name="Quatrano R.S."/>
            <person name="Boore J.L."/>
        </authorList>
    </citation>
    <scope>NUCLEOTIDE SEQUENCE [LARGE SCALE GENOMIC DNA]</scope>
    <source>
        <strain evidence="3 4">cv. Gransden 2004</strain>
    </source>
</reference>
<evidence type="ECO:0000256" key="1">
    <source>
        <dbReference type="SAM" id="MobiDB-lite"/>
    </source>
</evidence>
<accession>A0A2K1K7T0</accession>